<keyword evidence="4" id="KW-0804">Transcription</keyword>
<feature type="compositionally biased region" description="Basic and acidic residues" evidence="6">
    <location>
        <begin position="15"/>
        <end position="29"/>
    </location>
</feature>
<sequence length="428" mass="47424">MADVRDILGVPRGQAADRQEAPKTKEKVQRPAGMSREAFALLGGSHPIVPSQLTDELRKKEDLKGLKEKRKNSKGQVTWRWQPFTNPARADSLALEHWMKCYKDQSGNVRPAEEGEYSFAKFNKKAQVYKYDDEEWENVVARDADWDRAETDYLLSLCEQFDLRFLVIADRYEWSGGKRRTCEDLKERYYKVARSLQVAWEGTEEGAANLTLVKHPFNAQHERDRKKAIEVLLARTAQQDAEENVVLEQAAVVEEARRKEAALRKAAAQPARPAVAAAGAAAGAAGVSTPGLSSVEVPPAVPEVMEPGTCSLLDADVAPHWPAKPGVYIRGAFTRQMGQQQITRMGGGARAQKSVETALADLHMTNTPDMPTRETCGAWLALRRDIIELQDLKRKVQVRADGAGSVGPEGRGKRSHKGKAPSRYDDAA</sequence>
<dbReference type="InterPro" id="IPR001005">
    <property type="entry name" value="SANT/Myb"/>
</dbReference>
<dbReference type="Gene3D" id="1.10.10.60">
    <property type="entry name" value="Homeodomain-like"/>
    <property type="match status" value="1"/>
</dbReference>
<protein>
    <submittedName>
        <fullName evidence="8">G2981 protein</fullName>
    </submittedName>
</protein>
<dbReference type="SMART" id="SM00717">
    <property type="entry name" value="SANT"/>
    <property type="match status" value="1"/>
</dbReference>
<proteinExistence type="predicted"/>
<keyword evidence="5" id="KW-0539">Nucleus</keyword>
<keyword evidence="3" id="KW-0805">Transcription regulation</keyword>
<dbReference type="InterPro" id="IPR027109">
    <property type="entry name" value="Swc4/Dmap1"/>
</dbReference>
<keyword evidence="9" id="KW-1185">Reference proteome</keyword>
<organism evidence="8 9">
    <name type="scientific">Coccomyxa viridis</name>
    <dbReference type="NCBI Taxonomy" id="1274662"/>
    <lineage>
        <taxon>Eukaryota</taxon>
        <taxon>Viridiplantae</taxon>
        <taxon>Chlorophyta</taxon>
        <taxon>core chlorophytes</taxon>
        <taxon>Trebouxiophyceae</taxon>
        <taxon>Trebouxiophyceae incertae sedis</taxon>
        <taxon>Coccomyxaceae</taxon>
        <taxon>Coccomyxa</taxon>
    </lineage>
</organism>
<keyword evidence="2" id="KW-0156">Chromatin regulator</keyword>
<evidence type="ECO:0000313" key="9">
    <source>
        <dbReference type="Proteomes" id="UP001497392"/>
    </source>
</evidence>
<dbReference type="PANTHER" id="PTHR12855">
    <property type="entry name" value="DNA METHYLTRANSFERASE 1-ASSOCIATED PROTEIN 1 FAMILY MEMBER"/>
    <property type="match status" value="1"/>
</dbReference>
<dbReference type="EMBL" id="CAXHTA020000004">
    <property type="protein sequence ID" value="CAL5220890.1"/>
    <property type="molecule type" value="Genomic_DNA"/>
</dbReference>
<evidence type="ECO:0000256" key="5">
    <source>
        <dbReference type="ARBA" id="ARBA00023242"/>
    </source>
</evidence>
<dbReference type="Proteomes" id="UP001497392">
    <property type="component" value="Unassembled WGS sequence"/>
</dbReference>
<gene>
    <name evidence="8" type="primary">g2981</name>
    <name evidence="8" type="ORF">VP750_LOCUS2549</name>
</gene>
<evidence type="ECO:0000313" key="8">
    <source>
        <dbReference type="EMBL" id="CAL5220890.1"/>
    </source>
</evidence>
<dbReference type="PANTHER" id="PTHR12855:SF10">
    <property type="entry name" value="DNA METHYLTRANSFERASE 1-ASSOCIATED PROTEIN 1"/>
    <property type="match status" value="1"/>
</dbReference>
<feature type="region of interest" description="Disordered" evidence="6">
    <location>
        <begin position="397"/>
        <end position="428"/>
    </location>
</feature>
<evidence type="ECO:0000256" key="3">
    <source>
        <dbReference type="ARBA" id="ARBA00023015"/>
    </source>
</evidence>
<evidence type="ECO:0000256" key="2">
    <source>
        <dbReference type="ARBA" id="ARBA00022853"/>
    </source>
</evidence>
<comment type="subcellular location">
    <subcellularLocation>
        <location evidence="1">Nucleus</location>
    </subcellularLocation>
</comment>
<evidence type="ECO:0000256" key="4">
    <source>
        <dbReference type="ARBA" id="ARBA00023163"/>
    </source>
</evidence>
<dbReference type="Pfam" id="PF16282">
    <property type="entry name" value="SANT_DAMP1_like"/>
    <property type="match status" value="1"/>
</dbReference>
<evidence type="ECO:0000256" key="6">
    <source>
        <dbReference type="SAM" id="MobiDB-lite"/>
    </source>
</evidence>
<name>A0ABP1FQQ0_9CHLO</name>
<accession>A0ABP1FQQ0</accession>
<reference evidence="8 9" key="1">
    <citation type="submission" date="2024-06" db="EMBL/GenBank/DDBJ databases">
        <authorList>
            <person name="Kraege A."/>
            <person name="Thomma B."/>
        </authorList>
    </citation>
    <scope>NUCLEOTIDE SEQUENCE [LARGE SCALE GENOMIC DNA]</scope>
</reference>
<dbReference type="InterPro" id="IPR032563">
    <property type="entry name" value="DAMP1_SANT-like"/>
</dbReference>
<evidence type="ECO:0000259" key="7">
    <source>
        <dbReference type="SMART" id="SM00717"/>
    </source>
</evidence>
<feature type="domain" description="Myb-like" evidence="7">
    <location>
        <begin position="142"/>
        <end position="195"/>
    </location>
</feature>
<comment type="caution">
    <text evidence="8">The sequence shown here is derived from an EMBL/GenBank/DDBJ whole genome shotgun (WGS) entry which is preliminary data.</text>
</comment>
<feature type="region of interest" description="Disordered" evidence="6">
    <location>
        <begin position="1"/>
        <end position="34"/>
    </location>
</feature>
<evidence type="ECO:0000256" key="1">
    <source>
        <dbReference type="ARBA" id="ARBA00004123"/>
    </source>
</evidence>